<feature type="domain" description="PDZ" evidence="1">
    <location>
        <begin position="92"/>
        <end position="172"/>
    </location>
</feature>
<dbReference type="PROSITE" id="PS50106">
    <property type="entry name" value="PDZ"/>
    <property type="match status" value="1"/>
</dbReference>
<accession>A0A7S1A3T4</accession>
<protein>
    <recommendedName>
        <fullName evidence="1">PDZ domain-containing protein</fullName>
    </recommendedName>
</protein>
<gene>
    <name evidence="2" type="ORF">NSCI0253_LOCUS15958</name>
</gene>
<organism evidence="2">
    <name type="scientific">Noctiluca scintillans</name>
    <name type="common">Sea sparkle</name>
    <name type="synonym">Red tide dinoflagellate</name>
    <dbReference type="NCBI Taxonomy" id="2966"/>
    <lineage>
        <taxon>Eukaryota</taxon>
        <taxon>Sar</taxon>
        <taxon>Alveolata</taxon>
        <taxon>Dinophyceae</taxon>
        <taxon>Noctilucales</taxon>
        <taxon>Noctilucaceae</taxon>
        <taxon>Noctiluca</taxon>
    </lineage>
</organism>
<evidence type="ECO:0000313" key="2">
    <source>
        <dbReference type="EMBL" id="CAD8841610.1"/>
    </source>
</evidence>
<dbReference type="Gene3D" id="2.30.42.10">
    <property type="match status" value="1"/>
</dbReference>
<dbReference type="SUPFAM" id="SSF50156">
    <property type="entry name" value="PDZ domain-like"/>
    <property type="match status" value="1"/>
</dbReference>
<dbReference type="AlphaFoldDB" id="A0A7S1A3T4"/>
<name>A0A7S1A3T4_NOCSC</name>
<dbReference type="InterPro" id="IPR001478">
    <property type="entry name" value="PDZ"/>
</dbReference>
<dbReference type="Pfam" id="PF00595">
    <property type="entry name" value="PDZ"/>
    <property type="match status" value="1"/>
</dbReference>
<sequence>MAFRTVDIMGNELTKFACTVCLREYLPASEFSEPQLAKCAEQEVKNNEASTIELLRATCKSCALSGKEAEAAAAAERQAASQAIANESQWEVVPISLVARPFGMTAAGASDSAGYRVARATAGKPAAEAGVVAGWRLVSIGGVDVRELPLKDAQLVLKDTPLPAELCFERPPSDWHFCVGCSLPCPPEAFSRKMLTKPADKRRCSACVQSTVG</sequence>
<reference evidence="2" key="1">
    <citation type="submission" date="2021-01" db="EMBL/GenBank/DDBJ databases">
        <authorList>
            <person name="Corre E."/>
            <person name="Pelletier E."/>
            <person name="Niang G."/>
            <person name="Scheremetjew M."/>
            <person name="Finn R."/>
            <person name="Kale V."/>
            <person name="Holt S."/>
            <person name="Cochrane G."/>
            <person name="Meng A."/>
            <person name="Brown T."/>
            <person name="Cohen L."/>
        </authorList>
    </citation>
    <scope>NUCLEOTIDE SEQUENCE</scope>
</reference>
<dbReference type="EMBL" id="HBFQ01022704">
    <property type="protein sequence ID" value="CAD8841610.1"/>
    <property type="molecule type" value="Transcribed_RNA"/>
</dbReference>
<dbReference type="InterPro" id="IPR036034">
    <property type="entry name" value="PDZ_sf"/>
</dbReference>
<proteinExistence type="predicted"/>
<evidence type="ECO:0000259" key="1">
    <source>
        <dbReference type="PROSITE" id="PS50106"/>
    </source>
</evidence>